<protein>
    <recommendedName>
        <fullName evidence="1">F-box domain-containing protein</fullName>
    </recommendedName>
</protein>
<keyword evidence="3" id="KW-1185">Reference proteome</keyword>
<dbReference type="PANTHER" id="PTHR38926:SF5">
    <property type="entry name" value="F-BOX AND LEUCINE-RICH REPEAT PROTEIN 6"/>
    <property type="match status" value="1"/>
</dbReference>
<gene>
    <name evidence="2" type="ORF">pipiens_012644</name>
</gene>
<dbReference type="AlphaFoldDB" id="A0ABD1D1H3"/>
<dbReference type="Proteomes" id="UP001562425">
    <property type="component" value="Unassembled WGS sequence"/>
</dbReference>
<dbReference type="SUPFAM" id="SSF52047">
    <property type="entry name" value="RNI-like"/>
    <property type="match status" value="1"/>
</dbReference>
<dbReference type="PROSITE" id="PS50181">
    <property type="entry name" value="FBOX"/>
    <property type="match status" value="1"/>
</dbReference>
<dbReference type="Gene3D" id="1.20.1280.50">
    <property type="match status" value="1"/>
</dbReference>
<dbReference type="InterPro" id="IPR036047">
    <property type="entry name" value="F-box-like_dom_sf"/>
</dbReference>
<dbReference type="SUPFAM" id="SSF81383">
    <property type="entry name" value="F-box domain"/>
    <property type="match status" value="1"/>
</dbReference>
<evidence type="ECO:0000259" key="1">
    <source>
        <dbReference type="PROSITE" id="PS50181"/>
    </source>
</evidence>
<dbReference type="CDD" id="cd09917">
    <property type="entry name" value="F-box_SF"/>
    <property type="match status" value="1"/>
</dbReference>
<organism evidence="2 3">
    <name type="scientific">Culex pipiens pipiens</name>
    <name type="common">Northern house mosquito</name>
    <dbReference type="NCBI Taxonomy" id="38569"/>
    <lineage>
        <taxon>Eukaryota</taxon>
        <taxon>Metazoa</taxon>
        <taxon>Ecdysozoa</taxon>
        <taxon>Arthropoda</taxon>
        <taxon>Hexapoda</taxon>
        <taxon>Insecta</taxon>
        <taxon>Pterygota</taxon>
        <taxon>Neoptera</taxon>
        <taxon>Endopterygota</taxon>
        <taxon>Diptera</taxon>
        <taxon>Nematocera</taxon>
        <taxon>Culicoidea</taxon>
        <taxon>Culicidae</taxon>
        <taxon>Culicinae</taxon>
        <taxon>Culicini</taxon>
        <taxon>Culex</taxon>
        <taxon>Culex</taxon>
    </lineage>
</organism>
<dbReference type="InterPro" id="IPR032675">
    <property type="entry name" value="LRR_dom_sf"/>
</dbReference>
<accession>A0ABD1D1H3</accession>
<reference evidence="2 3" key="1">
    <citation type="submission" date="2024-05" db="EMBL/GenBank/DDBJ databases">
        <title>Culex pipiens pipiens assembly and annotation.</title>
        <authorList>
            <person name="Alout H."/>
            <person name="Durand T."/>
        </authorList>
    </citation>
    <scope>NUCLEOTIDE SEQUENCE [LARGE SCALE GENOMIC DNA]</scope>
    <source>
        <strain evidence="2">HA-2024</strain>
        <tissue evidence="2">Whole body</tissue>
    </source>
</reference>
<dbReference type="InterPro" id="IPR001810">
    <property type="entry name" value="F-box_dom"/>
</dbReference>
<name>A0ABD1D1H3_CULPP</name>
<proteinExistence type="predicted"/>
<comment type="caution">
    <text evidence="2">The sequence shown here is derived from an EMBL/GenBank/DDBJ whole genome shotgun (WGS) entry which is preliminary data.</text>
</comment>
<dbReference type="SMART" id="SM00256">
    <property type="entry name" value="FBOX"/>
    <property type="match status" value="1"/>
</dbReference>
<evidence type="ECO:0000313" key="2">
    <source>
        <dbReference type="EMBL" id="KAL1388302.1"/>
    </source>
</evidence>
<feature type="domain" description="F-box" evidence="1">
    <location>
        <begin position="8"/>
        <end position="45"/>
    </location>
</feature>
<dbReference type="EMBL" id="JBEHCU010008093">
    <property type="protein sequence ID" value="KAL1388302.1"/>
    <property type="molecule type" value="Genomic_DNA"/>
</dbReference>
<dbReference type="Gene3D" id="3.80.10.10">
    <property type="entry name" value="Ribonuclease Inhibitor"/>
    <property type="match status" value="1"/>
</dbReference>
<dbReference type="PANTHER" id="PTHR38926">
    <property type="entry name" value="F-BOX DOMAIN CONTAINING PROTEIN, EXPRESSED"/>
    <property type="match status" value="1"/>
</dbReference>
<dbReference type="Pfam" id="PF12937">
    <property type="entry name" value="F-box-like"/>
    <property type="match status" value="1"/>
</dbReference>
<sequence length="351" mass="39800">MIATDRGSDSAPQIPPEVWTLIFEHLGSSDLSRARLTCRRWNQLIVGSPSLLGKFELKLLEKTLHSEGDPIKDLLASSTIRFSRVLLHGETFIDAGTWWPRIGRNLQVMEMRNRVIDIPDLLELLRGTPRLKVLKVCSKYSAEEETIPQIDFALDSLEVLELETDCPADLLCMLAQMCPRLKEFRLNVVPIVGLEPESVLREVIDFIRAVRNSLESVSVSGTEDNLLEELLDVEGLRLKRVSLACCDREILSEPGKEQLSVEELRVNICSDEVLCNIGKTLPNLKKLSCGFFENQPTIVQFLSFMPKLKCLQITSQWIKQQYRPQLDKVSVEECQNVTSVEREGVGELKRL</sequence>
<evidence type="ECO:0000313" key="3">
    <source>
        <dbReference type="Proteomes" id="UP001562425"/>
    </source>
</evidence>